<reference evidence="1" key="2">
    <citation type="submission" date="2022-06" db="UniProtKB">
        <authorList>
            <consortium name="EnsemblMetazoa"/>
        </authorList>
    </citation>
    <scope>IDENTIFICATION</scope>
    <source>
        <strain evidence="1">DF5081</strain>
    </source>
</reference>
<dbReference type="Proteomes" id="UP000005237">
    <property type="component" value="Unassembled WGS sequence"/>
</dbReference>
<reference evidence="2" key="1">
    <citation type="submission" date="2010-08" db="EMBL/GenBank/DDBJ databases">
        <authorList>
            <consortium name="Caenorhabditis japonica Sequencing Consortium"/>
            <person name="Wilson R.K."/>
        </authorList>
    </citation>
    <scope>NUCLEOTIDE SEQUENCE [LARGE SCALE GENOMIC DNA]</scope>
    <source>
        <strain evidence="2">DF5081</strain>
    </source>
</reference>
<accession>A0A8R1E9I1</accession>
<name>A0A8R1E9I1_CAEJA</name>
<proteinExistence type="predicted"/>
<sequence length="68" mass="7985">MSAKKLQFRLLEISNRYIWKNRLGVWPLQILAKMIRHQEDSNPGILRIGKTYQPLGHRATIRGGCQRQ</sequence>
<protein>
    <submittedName>
        <fullName evidence="1">Uncharacterized protein</fullName>
    </submittedName>
</protein>
<dbReference type="EnsemblMetazoa" id="CJA31146.1">
    <property type="protein sequence ID" value="CJA31146.1"/>
    <property type="gene ID" value="WBGene00206993"/>
</dbReference>
<keyword evidence="2" id="KW-1185">Reference proteome</keyword>
<evidence type="ECO:0000313" key="1">
    <source>
        <dbReference type="EnsemblMetazoa" id="CJA31146.1"/>
    </source>
</evidence>
<evidence type="ECO:0000313" key="2">
    <source>
        <dbReference type="Proteomes" id="UP000005237"/>
    </source>
</evidence>
<organism evidence="1 2">
    <name type="scientific">Caenorhabditis japonica</name>
    <dbReference type="NCBI Taxonomy" id="281687"/>
    <lineage>
        <taxon>Eukaryota</taxon>
        <taxon>Metazoa</taxon>
        <taxon>Ecdysozoa</taxon>
        <taxon>Nematoda</taxon>
        <taxon>Chromadorea</taxon>
        <taxon>Rhabditida</taxon>
        <taxon>Rhabditina</taxon>
        <taxon>Rhabditomorpha</taxon>
        <taxon>Rhabditoidea</taxon>
        <taxon>Rhabditidae</taxon>
        <taxon>Peloderinae</taxon>
        <taxon>Caenorhabditis</taxon>
    </lineage>
</organism>
<dbReference type="AlphaFoldDB" id="A0A8R1E9I1"/>